<feature type="region of interest" description="Disordered" evidence="4">
    <location>
        <begin position="685"/>
        <end position="869"/>
    </location>
</feature>
<feature type="compositionally biased region" description="Acidic residues" evidence="4">
    <location>
        <begin position="217"/>
        <end position="229"/>
    </location>
</feature>
<evidence type="ECO:0000313" key="6">
    <source>
        <dbReference type="Proteomes" id="UP001634394"/>
    </source>
</evidence>
<feature type="compositionally biased region" description="Acidic residues" evidence="4">
    <location>
        <begin position="1"/>
        <end position="11"/>
    </location>
</feature>
<feature type="compositionally biased region" description="Acidic residues" evidence="4">
    <location>
        <begin position="1040"/>
        <end position="1073"/>
    </location>
</feature>
<organism evidence="5 6">
    <name type="scientific">Sinanodonta woodiana</name>
    <name type="common">Chinese pond mussel</name>
    <name type="synonym">Anodonta woodiana</name>
    <dbReference type="NCBI Taxonomy" id="1069815"/>
    <lineage>
        <taxon>Eukaryota</taxon>
        <taxon>Metazoa</taxon>
        <taxon>Spiralia</taxon>
        <taxon>Lophotrochozoa</taxon>
        <taxon>Mollusca</taxon>
        <taxon>Bivalvia</taxon>
        <taxon>Autobranchia</taxon>
        <taxon>Heteroconchia</taxon>
        <taxon>Palaeoheterodonta</taxon>
        <taxon>Unionida</taxon>
        <taxon>Unionoidea</taxon>
        <taxon>Unionidae</taxon>
        <taxon>Unioninae</taxon>
        <taxon>Sinanodonta</taxon>
    </lineage>
</organism>
<feature type="compositionally biased region" description="Basic and acidic residues" evidence="4">
    <location>
        <begin position="1372"/>
        <end position="1381"/>
    </location>
</feature>
<feature type="compositionally biased region" description="Polar residues" evidence="4">
    <location>
        <begin position="1382"/>
        <end position="1393"/>
    </location>
</feature>
<protein>
    <recommendedName>
        <fullName evidence="7">Claspin</fullName>
    </recommendedName>
</protein>
<proteinExistence type="predicted"/>
<feature type="compositionally biased region" description="Basic and acidic residues" evidence="4">
    <location>
        <begin position="785"/>
        <end position="804"/>
    </location>
</feature>
<feature type="compositionally biased region" description="Basic and acidic residues" evidence="4">
    <location>
        <begin position="14"/>
        <end position="37"/>
    </location>
</feature>
<evidence type="ECO:0000256" key="3">
    <source>
        <dbReference type="ARBA" id="ARBA00023242"/>
    </source>
</evidence>
<feature type="compositionally biased region" description="Polar residues" evidence="4">
    <location>
        <begin position="373"/>
        <end position="389"/>
    </location>
</feature>
<feature type="compositionally biased region" description="Acidic residues" evidence="4">
    <location>
        <begin position="697"/>
        <end position="784"/>
    </location>
</feature>
<feature type="compositionally biased region" description="Basic and acidic residues" evidence="4">
    <location>
        <begin position="827"/>
        <end position="847"/>
    </location>
</feature>
<evidence type="ECO:0000313" key="5">
    <source>
        <dbReference type="EMBL" id="KAL3874947.1"/>
    </source>
</evidence>
<keyword evidence="3" id="KW-0539">Nucleus</keyword>
<comment type="caution">
    <text evidence="5">The sequence shown here is derived from an EMBL/GenBank/DDBJ whole genome shotgun (WGS) entry which is preliminary data.</text>
</comment>
<feature type="compositionally biased region" description="Basic and acidic residues" evidence="4">
    <location>
        <begin position="346"/>
        <end position="372"/>
    </location>
</feature>
<feature type="compositionally biased region" description="Basic and acidic residues" evidence="4">
    <location>
        <begin position="62"/>
        <end position="85"/>
    </location>
</feature>
<feature type="region of interest" description="Disordered" evidence="4">
    <location>
        <begin position="1204"/>
        <end position="1227"/>
    </location>
</feature>
<feature type="compositionally biased region" description="Acidic residues" evidence="4">
    <location>
        <begin position="154"/>
        <end position="164"/>
    </location>
</feature>
<feature type="compositionally biased region" description="Polar residues" evidence="4">
    <location>
        <begin position="1325"/>
        <end position="1346"/>
    </location>
</feature>
<dbReference type="PANTHER" id="PTHR14396">
    <property type="entry name" value="CLASPIN"/>
    <property type="match status" value="1"/>
</dbReference>
<dbReference type="EMBL" id="JBJQND010000006">
    <property type="protein sequence ID" value="KAL3874947.1"/>
    <property type="molecule type" value="Genomic_DNA"/>
</dbReference>
<dbReference type="Proteomes" id="UP001634394">
    <property type="component" value="Unassembled WGS sequence"/>
</dbReference>
<feature type="region of interest" description="Disordered" evidence="4">
    <location>
        <begin position="1270"/>
        <end position="1393"/>
    </location>
</feature>
<gene>
    <name evidence="5" type="ORF">ACJMK2_037896</name>
</gene>
<comment type="subcellular location">
    <subcellularLocation>
        <location evidence="1">Nucleus</location>
    </subcellularLocation>
</comment>
<feature type="compositionally biased region" description="Acidic residues" evidence="4">
    <location>
        <begin position="1214"/>
        <end position="1225"/>
    </location>
</feature>
<feature type="compositionally biased region" description="Polar residues" evidence="4">
    <location>
        <begin position="859"/>
        <end position="869"/>
    </location>
</feature>
<evidence type="ECO:0000256" key="1">
    <source>
        <dbReference type="ARBA" id="ARBA00004123"/>
    </source>
</evidence>
<evidence type="ECO:0008006" key="7">
    <source>
        <dbReference type="Google" id="ProtNLM"/>
    </source>
</evidence>
<feature type="region of interest" description="Disordered" evidence="4">
    <location>
        <begin position="1"/>
        <end position="263"/>
    </location>
</feature>
<dbReference type="InterPro" id="IPR024146">
    <property type="entry name" value="Claspin"/>
</dbReference>
<feature type="region of interest" description="Disordered" evidence="4">
    <location>
        <begin position="330"/>
        <end position="424"/>
    </location>
</feature>
<feature type="compositionally biased region" description="Basic and acidic residues" evidence="4">
    <location>
        <begin position="685"/>
        <end position="696"/>
    </location>
</feature>
<feature type="compositionally biased region" description="Low complexity" evidence="4">
    <location>
        <begin position="401"/>
        <end position="418"/>
    </location>
</feature>
<reference evidence="5 6" key="1">
    <citation type="submission" date="2024-11" db="EMBL/GenBank/DDBJ databases">
        <title>Chromosome-level genome assembly of the freshwater bivalve Anodonta woodiana.</title>
        <authorList>
            <person name="Chen X."/>
        </authorList>
    </citation>
    <scope>NUCLEOTIDE SEQUENCE [LARGE SCALE GENOMIC DNA]</scope>
    <source>
        <strain evidence="5">MN2024</strain>
        <tissue evidence="5">Gills</tissue>
    </source>
</reference>
<sequence length="1426" mass="160430">MQPIVGEEENILQEADKGVENNEKADSGMDEDVRSTRSPDTGENIDSDEEVIRRRPKKKVHHILDDDSDGSRDAISTEKHDENKSKTKTKFTTEEVLDAILEAKSEDVQFSPQRSRRRSKIMPVLEDSSDESDDDKINLSSLKETRANKLNDLFDAEESDEDEVKDAVQKDIDDTEENSAEREDKPVSLKGDLFDADSSSDEDSRSSGNSCRLGMLDDNDDDDDDEGFDESAISPHLLAKLKQGAAKKDKRPKRKSALRAEAMNIHSETQRLIRESQVVLPYHQPAPRPLQDFLARANRKQQEYRALRGARDFVKAKVLEEVLAKNRLSSKPSPVLNKHTLQTDRTSSENAEKLEVDLSSDKFKAHSLHDNNHQSGSDITDTRIDNSICSDNTSGGGGGASNNAGASSDSMDGVVSGDQLQNGDMNDTLPDIHVACSVSNSRRVDIRTKPMDGLSSTDISELQHDSIYSGHETFKSFTDKRIFDGNKNCAKASDPMSCSISNLNIEQDQGNDEVRTDSENIIHVKNKEGPVIPLEVSNNHLLNSDSNQLNLSEKTAINQSTFLTPKIAALVSLDLKVTPQLSGNFDSYINLDGEKEKSTPVNPGVAKLMSRLFQHSTKKEKQRHKDVDISIIQKEKTVDQKDELTLNTFTYHVDEVEENPLIKLDTPGAKLMVLKDQLQVKMKQRREEARQKRQELYDIDNEEGYEGEKEEEEEAEMTDESDTDVDDDEYDDKFGEEEEMQEDEAEEKNPFADDEAEEDNEADIEDEDDMELKLDVDDEDEDNDKDSPEASDEELRNSEDEGPIKRSSTGKKKSIALCISDEEDEAKDILTEDTFKAPTEKHEDRHFPVGGNHAIFGSAENSTQLPSGQRSFRLSMPIEDSQDLYGGSLQLLEPTQTQKTQDTDQGFKFFLDDSQSQLDSEGFLKSRSTVKKPVKSLMDDFNNTQDNMEQLLGLCSGQFAATQSDENKKSSRKSLFEESSEKALDGNMDELLGLCSGVFTNSNSQIESSQKKGVKRKATRAEEEDMECKNSFALISDNEQASDNEEEGFSDENEAQEESDGEGLDSGMDEVDGEIVRKEEQSNGVKQLKEQKFHGFTYGKQHGKIRKEFLEMEAELSGSEYDSDENLDLAEEDDILELEEGDKDVEAMDEDAIRNQVGRVHLKQLIDDDKRELMKFQEMYLPDGDLYSEGGGRLRRFRWSNMDDDTQQDMFGGESDEENLEEDNENEFKWRKERFEREKFLLEQQEKEQDKDENNPFLKLGQVFLKKKGSLDGSVGKADPKMQSASSDRKPPGTPTSLLKLENQKKGSFLSRSKQSLAKIAEMTKPSSNNLTGPKNSRNFVFQVISSDKEEQKPKKPAPAAQKKPSQISRQPEVKRPKLETQKSFSQTPPILLNLSRSETLGSDRLEAALTGSHIWAEYSQEHSTG</sequence>
<keyword evidence="6" id="KW-1185">Reference proteome</keyword>
<feature type="region of interest" description="Disordered" evidence="4">
    <location>
        <begin position="1006"/>
        <end position="1088"/>
    </location>
</feature>
<name>A0ABD3WMA2_SINWO</name>
<dbReference type="GO" id="GO:0005634">
    <property type="term" value="C:nucleus"/>
    <property type="evidence" value="ECO:0007669"/>
    <property type="project" value="UniProtKB-SubCell"/>
</dbReference>
<feature type="compositionally biased region" description="Basic residues" evidence="4">
    <location>
        <begin position="248"/>
        <end position="257"/>
    </location>
</feature>
<keyword evidence="2" id="KW-0597">Phosphoprotein</keyword>
<accession>A0ABD3WMA2</accession>
<evidence type="ECO:0000256" key="2">
    <source>
        <dbReference type="ARBA" id="ARBA00022553"/>
    </source>
</evidence>
<feature type="compositionally biased region" description="Basic and acidic residues" evidence="4">
    <location>
        <begin position="1074"/>
        <end position="1088"/>
    </location>
</feature>
<dbReference type="PANTHER" id="PTHR14396:SF10">
    <property type="entry name" value="CLASPIN"/>
    <property type="match status" value="1"/>
</dbReference>
<evidence type="ECO:0000256" key="4">
    <source>
        <dbReference type="SAM" id="MobiDB-lite"/>
    </source>
</evidence>